<reference evidence="1 2" key="1">
    <citation type="journal article" date="2021" name="Hortic Res">
        <title>High-quality reference genome and annotation aids understanding of berry development for evergreen blueberry (Vaccinium darrowii).</title>
        <authorList>
            <person name="Yu J."/>
            <person name="Hulse-Kemp A.M."/>
            <person name="Babiker E."/>
            <person name="Staton M."/>
        </authorList>
    </citation>
    <scope>NUCLEOTIDE SEQUENCE [LARGE SCALE GENOMIC DNA]</scope>
    <source>
        <strain evidence="2">cv. NJ 8807/NJ 8810</strain>
        <tissue evidence="1">Young leaf</tissue>
    </source>
</reference>
<proteinExistence type="predicted"/>
<dbReference type="EMBL" id="CM037161">
    <property type="protein sequence ID" value="KAH7854489.1"/>
    <property type="molecule type" value="Genomic_DNA"/>
</dbReference>
<evidence type="ECO:0000313" key="1">
    <source>
        <dbReference type="EMBL" id="KAH7854489.1"/>
    </source>
</evidence>
<evidence type="ECO:0000313" key="2">
    <source>
        <dbReference type="Proteomes" id="UP000828048"/>
    </source>
</evidence>
<name>A0ACB7YMX2_9ERIC</name>
<gene>
    <name evidence="1" type="ORF">Vadar_014390</name>
</gene>
<organism evidence="1 2">
    <name type="scientific">Vaccinium darrowii</name>
    <dbReference type="NCBI Taxonomy" id="229202"/>
    <lineage>
        <taxon>Eukaryota</taxon>
        <taxon>Viridiplantae</taxon>
        <taxon>Streptophyta</taxon>
        <taxon>Embryophyta</taxon>
        <taxon>Tracheophyta</taxon>
        <taxon>Spermatophyta</taxon>
        <taxon>Magnoliopsida</taxon>
        <taxon>eudicotyledons</taxon>
        <taxon>Gunneridae</taxon>
        <taxon>Pentapetalae</taxon>
        <taxon>asterids</taxon>
        <taxon>Ericales</taxon>
        <taxon>Ericaceae</taxon>
        <taxon>Vaccinioideae</taxon>
        <taxon>Vaccinieae</taxon>
        <taxon>Vaccinium</taxon>
    </lineage>
</organism>
<accession>A0ACB7YMX2</accession>
<dbReference type="Proteomes" id="UP000828048">
    <property type="component" value="Chromosome 11"/>
</dbReference>
<sequence>MEESRKREGDENDEEAVAVKRARTPSMSEETDKSSDADFYEDITALLSIGDEAESELSKLLETETTSHQKVRFIDDPYNSLSPIFQSSSSYVTINGNEESCGSSFSEMESSVMAGVDIVRRGNWIDDGWSAAEDAGAWLNDCEAASGGADAEAAGCAAECFFEEETTSGCDCVDVYDEMLARFIGEEEFPFQ</sequence>
<keyword evidence="2" id="KW-1185">Reference proteome</keyword>
<comment type="caution">
    <text evidence="1">The sequence shown here is derived from an EMBL/GenBank/DDBJ whole genome shotgun (WGS) entry which is preliminary data.</text>
</comment>
<protein>
    <submittedName>
        <fullName evidence="1">Uncharacterized protein</fullName>
    </submittedName>
</protein>